<dbReference type="RefSeq" id="WP_016482069.1">
    <property type="nucleotide sequence ID" value="NC_021487.1"/>
</dbReference>
<organism evidence="1 2">
    <name type="scientific">Chthonomonas calidirosea (strain DSM 23976 / ICMP 18418 / T49)</name>
    <dbReference type="NCBI Taxonomy" id="1303518"/>
    <lineage>
        <taxon>Bacteria</taxon>
        <taxon>Bacillati</taxon>
        <taxon>Armatimonadota</taxon>
        <taxon>Chthonomonadia</taxon>
        <taxon>Chthonomonadales</taxon>
        <taxon>Chthonomonadaceae</taxon>
        <taxon>Chthonomonas</taxon>
    </lineage>
</organism>
<reference evidence="2" key="1">
    <citation type="submission" date="2013-03" db="EMBL/GenBank/DDBJ databases">
        <title>Genome sequence of Chthonomonas calidirosea, the first sequenced genome from the Armatimonadetes phylum (formally candidate division OP10).</title>
        <authorList>
            <person name="Lee K.C.Y."/>
            <person name="Morgan X.C."/>
            <person name="Dunfield P.F."/>
            <person name="Tamas I."/>
            <person name="Houghton K.M."/>
            <person name="Vyssotski M."/>
            <person name="Ryan J.L.J."/>
            <person name="Lagutin K."/>
            <person name="McDonald I.R."/>
            <person name="Stott M.B."/>
        </authorList>
    </citation>
    <scope>NUCLEOTIDE SEQUENCE [LARGE SCALE GENOMIC DNA]</scope>
    <source>
        <strain evidence="2">DSM 23976 / ICMP 18418 / T49</strain>
    </source>
</reference>
<dbReference type="eggNOG" id="ENOG502ZMZ8">
    <property type="taxonomic scope" value="Bacteria"/>
</dbReference>
<dbReference type="PATRIC" id="fig|1303518.3.peg.688"/>
<dbReference type="STRING" id="454171.CP488_00471"/>
<dbReference type="HOGENOM" id="CLU_352936_0_0_0"/>
<accession>S0EVT9</accession>
<dbReference type="InParanoid" id="S0EVT9"/>
<dbReference type="Proteomes" id="UP000014227">
    <property type="component" value="Chromosome I"/>
</dbReference>
<dbReference type="Gene3D" id="2.60.120.260">
    <property type="entry name" value="Galactose-binding domain-like"/>
    <property type="match status" value="1"/>
</dbReference>
<name>S0EVT9_CHTCT</name>
<gene>
    <name evidence="1" type="ORF">CCALI_00682</name>
</gene>
<dbReference type="OrthoDB" id="9794208at2"/>
<evidence type="ECO:0000313" key="1">
    <source>
        <dbReference type="EMBL" id="CCW34507.1"/>
    </source>
</evidence>
<evidence type="ECO:0000313" key="2">
    <source>
        <dbReference type="Proteomes" id="UP000014227"/>
    </source>
</evidence>
<keyword evidence="2" id="KW-1185">Reference proteome</keyword>
<dbReference type="EMBL" id="HF951689">
    <property type="protein sequence ID" value="CCW34507.1"/>
    <property type="molecule type" value="Genomic_DNA"/>
</dbReference>
<protein>
    <submittedName>
        <fullName evidence="1">Uncharacterized protein</fullName>
    </submittedName>
</protein>
<sequence length="858" mass="93442">MQKLSLLGVIGFLFLQLSCSYGRAQAVSSDRFRTGTFRPAASSTAFTWQVTASNALNWNHVPYVPVGVAFTPVSFKEGSPSAWHSDEAYLDALKAHGITDVLITPPDSLVDVSPSALQRLIDAMEARGLHYGIGFGRGLEQPLTGFEVRPAVYRFDDPNRNVALWQVSDAEAAAYFVVDAAADSRLIGAGMATINRGVASISLDDFHGTAHPVALLVPLLKLHRDADGVGLPDVWGEFDAYRDRLLDLLRQVHFGAGLRFFLDPLGPTLGFSDEALFMVPNSEMFRISWESYLSRKYGAPDALTTKWQLSKSFSSLREMARLIPLWSLGRGFPYFYDPTTGNTYRVTQPTLSTWWDDFSDWRTQTLRYALKTIADELQRYVADVPVVYSGGLQSLSNVSLDDSSPPDGLAATFSPAVPPSLNRSMAPLYSLASLSRPPRWLIGVPAITAGSYASYTDLVGQLASLQNLGFKGFFVTGVTLDHLDWIERAAQALTDSPIAALRTPRVLYYPFQAPGPAFTGQVPGDESVFWVPAPVQGILDDWWPSFSGYTIHLPSGAETVLVSLLGPRVVRLQVPDPHVARAFTPDGAPVPIKIVGKDLIEVHFANVPLVFTGVGESPIPTEAATDAVTLVTMLLPHASKADRALGELQRDQAQMLLRRKDYLGAYTAVRPAVEGLAAALSPYIWIEGENPALDNFTETAQNAGASGGAYLRLSTPEEPLQIIHEYAARYTFDVSATGDYDIWLAGTVPGPQTSPFTWYIDHQPPQPPATATPVGPRYLSGYFGWIYLGRASLSQGSHALSIKIADPASETKLYTFSIDALLITPSSLPFTPRTTIRPVPLLASDMPKFLKTIGVEAK</sequence>
<proteinExistence type="predicted"/>
<dbReference type="AlphaFoldDB" id="S0EVT9"/>
<dbReference type="KEGG" id="ccz:CCALI_00682"/>